<accession>A0A1D1W426</accession>
<feature type="signal peptide" evidence="1">
    <location>
        <begin position="1"/>
        <end position="17"/>
    </location>
</feature>
<dbReference type="EMBL" id="BDGG01000014">
    <property type="protein sequence ID" value="GAV06898.1"/>
    <property type="molecule type" value="Genomic_DNA"/>
</dbReference>
<comment type="caution">
    <text evidence="2">The sequence shown here is derived from an EMBL/GenBank/DDBJ whole genome shotgun (WGS) entry which is preliminary data.</text>
</comment>
<name>A0A1D1W426_RAMVA</name>
<gene>
    <name evidence="2" type="primary">RvY_16809-1</name>
    <name evidence="2" type="synonym">RvY_16809.1</name>
    <name evidence="2" type="ORF">RvY_16809</name>
</gene>
<protein>
    <submittedName>
        <fullName evidence="2">Uncharacterized protein</fullName>
    </submittedName>
</protein>
<dbReference type="Proteomes" id="UP000186922">
    <property type="component" value="Unassembled WGS sequence"/>
</dbReference>
<dbReference type="AlphaFoldDB" id="A0A1D1W426"/>
<proteinExistence type="predicted"/>
<evidence type="ECO:0000256" key="1">
    <source>
        <dbReference type="SAM" id="SignalP"/>
    </source>
</evidence>
<reference evidence="2 3" key="1">
    <citation type="journal article" date="2016" name="Nat. Commun.">
        <title>Extremotolerant tardigrade genome and improved radiotolerance of human cultured cells by tardigrade-unique protein.</title>
        <authorList>
            <person name="Hashimoto T."/>
            <person name="Horikawa D.D."/>
            <person name="Saito Y."/>
            <person name="Kuwahara H."/>
            <person name="Kozuka-Hata H."/>
            <person name="Shin-I T."/>
            <person name="Minakuchi Y."/>
            <person name="Ohishi K."/>
            <person name="Motoyama A."/>
            <person name="Aizu T."/>
            <person name="Enomoto A."/>
            <person name="Kondo K."/>
            <person name="Tanaka S."/>
            <person name="Hara Y."/>
            <person name="Koshikawa S."/>
            <person name="Sagara H."/>
            <person name="Miura T."/>
            <person name="Yokobori S."/>
            <person name="Miyagawa K."/>
            <person name="Suzuki Y."/>
            <person name="Kubo T."/>
            <person name="Oyama M."/>
            <person name="Kohara Y."/>
            <person name="Fujiyama A."/>
            <person name="Arakawa K."/>
            <person name="Katayama T."/>
            <person name="Toyoda A."/>
            <person name="Kunieda T."/>
        </authorList>
    </citation>
    <scope>NUCLEOTIDE SEQUENCE [LARGE SCALE GENOMIC DNA]</scope>
    <source>
        <strain evidence="2 3">YOKOZUNA-1</strain>
    </source>
</reference>
<feature type="chain" id="PRO_5008899171" evidence="1">
    <location>
        <begin position="18"/>
        <end position="338"/>
    </location>
</feature>
<evidence type="ECO:0000313" key="2">
    <source>
        <dbReference type="EMBL" id="GAV06898.1"/>
    </source>
</evidence>
<keyword evidence="1" id="KW-0732">Signal</keyword>
<organism evidence="2 3">
    <name type="scientific">Ramazzottius varieornatus</name>
    <name type="common">Water bear</name>
    <name type="synonym">Tardigrade</name>
    <dbReference type="NCBI Taxonomy" id="947166"/>
    <lineage>
        <taxon>Eukaryota</taxon>
        <taxon>Metazoa</taxon>
        <taxon>Ecdysozoa</taxon>
        <taxon>Tardigrada</taxon>
        <taxon>Eutardigrada</taxon>
        <taxon>Parachela</taxon>
        <taxon>Hypsibioidea</taxon>
        <taxon>Ramazzottiidae</taxon>
        <taxon>Ramazzottius</taxon>
    </lineage>
</organism>
<sequence length="338" mass="37235">MALKVLLLAALYAGATAQIVAVVPSTGFFGGSLDNGNWGRNFDRRLSSAILDRLYRGRAVKVSVDESRKLSYEQAAECNTCNQSNATLSPPPVLVNYGNASWIDVPCYFTYYSFLFSGLSVQPGSNSAYSWYSAIRGSSNGNFNSYLVGPDAYGNIYLNYLPSADFSQVIEVWVTDSHGQKSNSVFLTFDFHFCPSTTSTTTTSSPSYPYLYYDGSIIDVPCHLAAGSYIYANIWYNSAYGVNWYNSVTSSSPAGFVYAYAYPTGSGQLYLQSQPNMDFTQTMQVYIMNNYGQPSNSIYLTINYHSCGGSTTTPYPWLPTTPGTEPTTTYWWWTTAAG</sequence>
<evidence type="ECO:0000313" key="3">
    <source>
        <dbReference type="Proteomes" id="UP000186922"/>
    </source>
</evidence>
<keyword evidence="3" id="KW-1185">Reference proteome</keyword>